<dbReference type="OrthoDB" id="121380at2759"/>
<accession>A0A1Y2FMZ8</accession>
<dbReference type="InterPro" id="IPR015889">
    <property type="entry name" value="Intradiol_dOase_core"/>
</dbReference>
<keyword evidence="3" id="KW-1185">Reference proteome</keyword>
<name>A0A1Y2FMZ8_9BASI</name>
<comment type="caution">
    <text evidence="2">The sequence shown here is derived from an EMBL/GenBank/DDBJ whole genome shotgun (WGS) entry which is preliminary data.</text>
</comment>
<feature type="compositionally biased region" description="Low complexity" evidence="1">
    <location>
        <begin position="144"/>
        <end position="156"/>
    </location>
</feature>
<organism evidence="2 3">
    <name type="scientific">Leucosporidium creatinivorum</name>
    <dbReference type="NCBI Taxonomy" id="106004"/>
    <lineage>
        <taxon>Eukaryota</taxon>
        <taxon>Fungi</taxon>
        <taxon>Dikarya</taxon>
        <taxon>Basidiomycota</taxon>
        <taxon>Pucciniomycotina</taxon>
        <taxon>Microbotryomycetes</taxon>
        <taxon>Leucosporidiales</taxon>
        <taxon>Leucosporidium</taxon>
    </lineage>
</organism>
<dbReference type="Gene3D" id="2.60.130.10">
    <property type="entry name" value="Aromatic compound dioxygenase"/>
    <property type="match status" value="1"/>
</dbReference>
<evidence type="ECO:0000313" key="3">
    <source>
        <dbReference type="Proteomes" id="UP000193467"/>
    </source>
</evidence>
<feature type="compositionally biased region" description="Low complexity" evidence="1">
    <location>
        <begin position="164"/>
        <end position="173"/>
    </location>
</feature>
<dbReference type="AlphaFoldDB" id="A0A1Y2FMZ8"/>
<dbReference type="EMBL" id="MCGR01000016">
    <property type="protein sequence ID" value="ORY85362.1"/>
    <property type="molecule type" value="Genomic_DNA"/>
</dbReference>
<evidence type="ECO:0000313" key="2">
    <source>
        <dbReference type="EMBL" id="ORY85362.1"/>
    </source>
</evidence>
<feature type="region of interest" description="Disordered" evidence="1">
    <location>
        <begin position="380"/>
        <end position="438"/>
    </location>
</feature>
<dbReference type="Proteomes" id="UP000193467">
    <property type="component" value="Unassembled WGS sequence"/>
</dbReference>
<proteinExistence type="predicted"/>
<dbReference type="InParanoid" id="A0A1Y2FMZ8"/>
<dbReference type="STRING" id="106004.A0A1Y2FMZ8"/>
<reference evidence="2 3" key="1">
    <citation type="submission" date="2016-07" db="EMBL/GenBank/DDBJ databases">
        <title>Pervasive Adenine N6-methylation of Active Genes in Fungi.</title>
        <authorList>
            <consortium name="DOE Joint Genome Institute"/>
            <person name="Mondo S.J."/>
            <person name="Dannebaum R.O."/>
            <person name="Kuo R.C."/>
            <person name="Labutti K."/>
            <person name="Haridas S."/>
            <person name="Kuo A."/>
            <person name="Salamov A."/>
            <person name="Ahrendt S.R."/>
            <person name="Lipzen A."/>
            <person name="Sullivan W."/>
            <person name="Andreopoulos W.B."/>
            <person name="Clum A."/>
            <person name="Lindquist E."/>
            <person name="Daum C."/>
            <person name="Ramamoorthy G.K."/>
            <person name="Gryganskyi A."/>
            <person name="Culley D."/>
            <person name="Magnuson J.K."/>
            <person name="James T.Y."/>
            <person name="O'Malley M.A."/>
            <person name="Stajich J.E."/>
            <person name="Spatafora J.W."/>
            <person name="Visel A."/>
            <person name="Grigoriev I.V."/>
        </authorList>
    </citation>
    <scope>NUCLEOTIDE SEQUENCE [LARGE SCALE GENOMIC DNA]</scope>
    <source>
        <strain evidence="2 3">62-1032</strain>
    </source>
</reference>
<evidence type="ECO:0008006" key="4">
    <source>
        <dbReference type="Google" id="ProtNLM"/>
    </source>
</evidence>
<dbReference type="SUPFAM" id="SSF49482">
    <property type="entry name" value="Aromatic compound dioxygenase"/>
    <property type="match status" value="2"/>
</dbReference>
<dbReference type="PANTHER" id="PTHR34315">
    <property type="match status" value="1"/>
</dbReference>
<feature type="compositionally biased region" description="Low complexity" evidence="1">
    <location>
        <begin position="380"/>
        <end position="399"/>
    </location>
</feature>
<sequence length="438" mass="46118">MHRRDLEKRCGAQLAQQKLKRRNYKRDLELVERSSTSSNDSYCSMTPEVTQGPYHVLGELVRQNITEGQAGVPLEVRINIIDIASCSPVQMWVDAWHANATGFYSGYIAETGSALSGGTSSGNDTMGGGMDSNSTMSGMGGGSNSTSFGGDNSTMSSGGGMGGSSSSSTNTSDYTVTSGADSESAASQLNTAVDDNETFLRGVWQSDADGLAIMYSVVPGWYSGRAQHFHVKLYTEGGIAENGTFVAGGDAHHTGQFFFDNTTLEAVAATSTYSANSIAWGDHVTNEADQWYPYQEATGYNADMDITWVGSSIEDGLIGEITIGVNLSYFSPELSTQYAAFDVEAYVSEGLDTLVTSSASATSTSSSALSSSATVTTSLVSSTSTKPSSMTKKPSITKSSIKKSAEAVKKSRAAAAAAAKKSKQAQAEKKKQAEKKHQ</sequence>
<evidence type="ECO:0000256" key="1">
    <source>
        <dbReference type="SAM" id="MobiDB-lite"/>
    </source>
</evidence>
<feature type="region of interest" description="Disordered" evidence="1">
    <location>
        <begin position="119"/>
        <end position="181"/>
    </location>
</feature>
<dbReference type="GO" id="GO:0005506">
    <property type="term" value="F:iron ion binding"/>
    <property type="evidence" value="ECO:0007669"/>
    <property type="project" value="InterPro"/>
</dbReference>
<dbReference type="GO" id="GO:0016702">
    <property type="term" value="F:oxidoreductase activity, acting on single donors with incorporation of molecular oxygen, incorporation of two atoms of oxygen"/>
    <property type="evidence" value="ECO:0007669"/>
    <property type="project" value="InterPro"/>
</dbReference>
<gene>
    <name evidence="2" type="ORF">BCR35DRAFT_290079</name>
</gene>
<protein>
    <recommendedName>
        <fullName evidence="4">Intradiol ring-cleavage dioxygenase</fullName>
    </recommendedName>
</protein>
<dbReference type="PANTHER" id="PTHR34315:SF1">
    <property type="entry name" value="INTRADIOL RING-CLEAVAGE DIOXYGENASES DOMAIN-CONTAINING PROTEIN-RELATED"/>
    <property type="match status" value="1"/>
</dbReference>